<dbReference type="Proteomes" id="UP000221247">
    <property type="component" value="Segment"/>
</dbReference>
<organism evidence="2 3">
    <name type="scientific">Synechococcus phage Bellamy</name>
    <dbReference type="NCBI Taxonomy" id="2023996"/>
    <lineage>
        <taxon>Viruses</taxon>
        <taxon>Duplodnaviria</taxon>
        <taxon>Heunggongvirae</taxon>
        <taxon>Uroviricota</taxon>
        <taxon>Caudoviricetes</taxon>
        <taxon>Pantevenvirales</taxon>
        <taxon>Kyanoviridae</taxon>
        <taxon>Bellamyvirus</taxon>
        <taxon>Bellamyvirus bellamy</taxon>
    </lineage>
</organism>
<dbReference type="RefSeq" id="YP_009791270.1">
    <property type="nucleotide sequence ID" value="NC_047838.1"/>
</dbReference>
<gene>
    <name evidence="2" type="primary">113</name>
    <name evidence="2" type="ORF">PBI_BELLAMY_113</name>
</gene>
<accession>A0A222YVR3</accession>
<evidence type="ECO:0000313" key="2">
    <source>
        <dbReference type="EMBL" id="ASR76158.1"/>
    </source>
</evidence>
<dbReference type="EMBL" id="MF351863">
    <property type="protein sequence ID" value="ASR76158.1"/>
    <property type="molecule type" value="Genomic_DNA"/>
</dbReference>
<feature type="domain" description="DUF4815" evidence="1">
    <location>
        <begin position="1066"/>
        <end position="1302"/>
    </location>
</feature>
<dbReference type="KEGG" id="vg:54981443"/>
<dbReference type="InterPro" id="IPR032096">
    <property type="entry name" value="DUF4815"/>
</dbReference>
<feature type="domain" description="DUF4815" evidence="1">
    <location>
        <begin position="11"/>
        <end position="63"/>
    </location>
</feature>
<reference evidence="2 3" key="1">
    <citation type="submission" date="2017-06" db="EMBL/GenBank/DDBJ databases">
        <authorList>
            <person name="Kim H.J."/>
            <person name="Triplett B.A."/>
        </authorList>
    </citation>
    <scope>NUCLEOTIDE SEQUENCE [LARGE SCALE GENOMIC DNA]</scope>
</reference>
<evidence type="ECO:0000313" key="3">
    <source>
        <dbReference type="Proteomes" id="UP000221247"/>
    </source>
</evidence>
<dbReference type="Pfam" id="PF16075">
    <property type="entry name" value="DUF4815"/>
    <property type="match status" value="3"/>
</dbReference>
<keyword evidence="3" id="KW-1185">Reference proteome</keyword>
<protein>
    <submittedName>
        <fullName evidence="2">Structural protein</fullName>
    </submittedName>
</protein>
<name>A0A222YVR3_9CAUD</name>
<evidence type="ECO:0000259" key="1">
    <source>
        <dbReference type="Pfam" id="PF16075"/>
    </source>
</evidence>
<proteinExistence type="predicted"/>
<feature type="domain" description="DUF4815" evidence="1">
    <location>
        <begin position="183"/>
        <end position="416"/>
    </location>
</feature>
<sequence>MPQQTNLNVAPYFDDFDPVNDYHRVLFKPGYPVQARELTTLQSILQNQVERFGQHFFKEGAKVIPGNTGYNRIYYCIQLVNTFQGVPVAAYAEQLVGTKITGLTSGVTAFVDSVLLPEDSERGNLTLYINYLDSSSTNNSTQTFSDAEELACNEIITSGLLGNSTISVGAPFGLTLSNEAAQTGSSFQIQNGVYFIRGNFVNVDTETLLLDQYGTTPSYRIGLFVSEEIITADLDETLNDNSQGFNNYAAPGADRLKISTSLIKKSLDDLDDGSFVELATVVNGVLRTKTVKGGLGGGVGYKDWTDVLARRTFAESGDYYVTPFDVTMKESLNDNLGNGGVYNAGQFTYGGSVPSDDLALYRLSAGRAFVRGYDIETLNATYLDVDKPRTTKTIEDQSVIYNTGPTLKLDNVHRTPSVGIGSTYVLSLRDQRVGTSAETAPGNEIGLARVYDFRIESGAYDTANADLNQWGISLYDVQSFTTLTLNQAHTLSVPTFVKGQRSGATAFIRSAVSDSKTVTLYETQGEFIKNEPLFFDGILDGRIAIAATAHGIGDVKSVFGTTDSTTGIHTFSADTVQSVALDVGVARITPRDQGGISTVTSTNPLFPGTAIKLNSLIQYSDLASVVGDDNDPIAGRVVSVGSSHIEFVGVATVTGIFGGKLPSSNTDVNDFKVLTTPLDPSTDNTLYTPLPKENIESVNLTDAILTIRKTFNVNIASNKLSSAITADDNEVFLPFTPSRYSLIREDGTTEELTADKFTITSPGGKSTLQINGLGSNDTGSTLIATIRKRKPKAKIKVRNRVQSIIVDKSKNVGSGIGTTTLNDGLTYGNYPFGTRVQDERISLNAPDVIEIHGIFESADTSNPSSPTLTLQSITSASATIDEFTIGESVVGQDSGAIGIIAEKTSVSDSKIAILYKNDILFREGETIISSETNISAIVNTADASSFDVSTNFTFNNGQENTFYDYGSIKRKSDSSEPTRKLRIYYKSASYDSTDDGDITTVASYDNFDYSSEIGIVGDSGNSDIIDIRPRVSSIATVSEGDRSPLEFLGRVFTGSGDSAQNILASDESLFIDFSYYLGRVDRVFLTKDGKFQVKYGVPSDRPEPPDVVDDAIEICEITLPPYLYNVVQASLKFNTHKRYRMQDIYKLEDRIKNLEYYTSLSMLETNTANLFVADADGLNRFKSGFFVDNFTSFKPQEERLPIKNSIDAEKKEFRPTHYTNSVDLIQGPVVNNDTTADLNFATIEGNNVRKQSDVITLDYAEVEWLKQSFATRTESVTPFLISFWKGSMELTPASDTWVDTARMKAKVIDVEGDYASTLELLARTENVDRQTGMAPIVWNAWETNWTGTTVTNTTRRRATSSSSTFGMGGWANNFSGGFGNPARRIRRTDTRVFEDTLQTTVQTGVMSRSGTRTVVTEQFDRESVGDRVVSRDIVPFMRSRNVEFVSKRMKPLTRMYAFFDGEDVTRFCVPKLLEISMVSGSFTVGETVTGRVNRTGLDQDTGNTAASITFRVAQSNHREGPYDVPTATFRENPYNNTPLSGAYSSTSEILNVDTFSLSAEAQGEFFGFVAPGMVLTGGSSGAQATITDVRLISDLAANLTGSFFIPDPNSTSFPEFETGSKNFTLTNDPDNNQDLCNTIAEETYTASGTLETVQENILSIRNARVERRQQFQERNVNRDLGTQVVGSRQVGGSVREEIIGWYDPLAQSFLVEDDTGVFLTKCDVFFATKDDMDIPVVFQLRTMENGLPTQKIIPFSEIVIAPEDITTSADGSVATSIEFKAPVYLEGGNTEYAICLASNSTKYSVYISRIGENDLLSDTFISNQPYLGSLFKSQNASTWEPSQWEDLKFTLYRADFIESGSVEFYSPELTKGNQMIPRLLPDSLVLNSKKIRVGLGTTTGDTGYEIGNTFFQLGTQASADLVGVAASATGLSVANPGIGYTPSTGSRTFSSVNLVTLSGNGRGAVADVFVNAGAIGVATITNGGSGYQVGDVLGISTIGIATVGRNSRITVTGIGMTSELIFENVQGEFVTGIGNTIMYVNSAGVTTQFNFNDANGIGVTAQNIITDSDGLHIKVNHKNHGMYFSDNRVAISDVQSDIKPTKLSAEFAIGSTGEISVNDGTNFGTFENVGVGTTNVGFLKIGNEIIEYTNVTGNVIGGTITRGNNQANYPIGTPVFKYEIGGVNLHRVNKTHDLNNVTVDNPITFDSYNVKLDMSETFNTGTGTSADDRSNDVGLPKLFMNKTKTAGGYDIRASQNMPFEILTPIIQNVTVRGTSLNAEVRTISSQSISGNEIPFIDEGFSDLNINTPNYFDTPRMIASKVNENEKLDNIPGNKSMNMRLFLGTVDTRVSPVVDAQRISVITTSNRVNSVVTDYATDARVNTLREDPTACQYISKEVVLENPATSLKILVSAHVNALSDIRALYAISDKQGFDPIFQLFPGYDNLNTRGQVIDSSLNDGQTDTKIIRSDNYNFDSLNLDYKEMTFTIDQLPAFRSYRIKLLLTSTSQVYVPRVKDLRVIALA</sequence>
<dbReference type="GeneID" id="54981443"/>